<protein>
    <submittedName>
        <fullName evidence="2">Uncharacterized protein</fullName>
    </submittedName>
</protein>
<comment type="caution">
    <text evidence="2">The sequence shown here is derived from an EMBL/GenBank/DDBJ whole genome shotgun (WGS) entry which is preliminary data.</text>
</comment>
<proteinExistence type="predicted"/>
<keyword evidence="1" id="KW-0472">Membrane</keyword>
<name>A0A399ECK9_9DEIN</name>
<dbReference type="RefSeq" id="WP_027886617.1">
    <property type="nucleotide sequence ID" value="NZ_JBHSXZ010000016.1"/>
</dbReference>
<accession>A0A399ECK9</accession>
<dbReference type="OrthoDB" id="26134at2"/>
<keyword evidence="1" id="KW-1133">Transmembrane helix</keyword>
<evidence type="ECO:0000313" key="2">
    <source>
        <dbReference type="EMBL" id="RIH80031.1"/>
    </source>
</evidence>
<feature type="transmembrane region" description="Helical" evidence="1">
    <location>
        <begin position="15"/>
        <end position="34"/>
    </location>
</feature>
<organism evidence="2 3">
    <name type="scientific">Meiothermus taiwanensis</name>
    <dbReference type="NCBI Taxonomy" id="172827"/>
    <lineage>
        <taxon>Bacteria</taxon>
        <taxon>Thermotogati</taxon>
        <taxon>Deinococcota</taxon>
        <taxon>Deinococci</taxon>
        <taxon>Thermales</taxon>
        <taxon>Thermaceae</taxon>
        <taxon>Meiothermus</taxon>
    </lineage>
</organism>
<sequence>MDAPLPVYIIGLRGLLNLIALLLIGVSLLWNLPLLVREPQARQLRFFKFVAGFAVVAVVVELLVRTLFMGGVSWLHAVYGLLAASILWFVSGLEPGGWFRKSLERPPEQVGPYFFWASLVCLLLWWRFIETGIARVPAQ</sequence>
<feature type="transmembrane region" description="Helical" evidence="1">
    <location>
        <begin position="74"/>
        <end position="93"/>
    </location>
</feature>
<evidence type="ECO:0000256" key="1">
    <source>
        <dbReference type="SAM" id="Phobius"/>
    </source>
</evidence>
<dbReference type="Proteomes" id="UP000266089">
    <property type="component" value="Unassembled WGS sequence"/>
</dbReference>
<evidence type="ECO:0000313" key="3">
    <source>
        <dbReference type="Proteomes" id="UP000266089"/>
    </source>
</evidence>
<feature type="transmembrane region" description="Helical" evidence="1">
    <location>
        <begin position="113"/>
        <end position="129"/>
    </location>
</feature>
<dbReference type="EMBL" id="QWKX01000001">
    <property type="protein sequence ID" value="RIH80031.1"/>
    <property type="molecule type" value="Genomic_DNA"/>
</dbReference>
<keyword evidence="1" id="KW-0812">Transmembrane</keyword>
<gene>
    <name evidence="2" type="ORF">Mcate_00002</name>
</gene>
<feature type="transmembrane region" description="Helical" evidence="1">
    <location>
        <begin position="46"/>
        <end position="68"/>
    </location>
</feature>
<dbReference type="AlphaFoldDB" id="A0A399ECK9"/>
<reference evidence="2 3" key="1">
    <citation type="submission" date="2018-08" db="EMBL/GenBank/DDBJ databases">
        <title>Meiothermus cateniformans JCM 15151 genome sequencing project.</title>
        <authorList>
            <person name="Da Costa M.S."/>
            <person name="Albuquerque L."/>
            <person name="Raposo P."/>
            <person name="Froufe H.J.C."/>
            <person name="Barroso C.S."/>
            <person name="Egas C."/>
        </authorList>
    </citation>
    <scope>NUCLEOTIDE SEQUENCE [LARGE SCALE GENOMIC DNA]</scope>
    <source>
        <strain evidence="2 3">JCM 15151</strain>
    </source>
</reference>